<comment type="caution">
    <text evidence="3">The sequence shown here is derived from an EMBL/GenBank/DDBJ whole genome shotgun (WGS) entry which is preliminary data.</text>
</comment>
<dbReference type="PROSITE" id="PS51257">
    <property type="entry name" value="PROKAR_LIPOPROTEIN"/>
    <property type="match status" value="1"/>
</dbReference>
<protein>
    <recommendedName>
        <fullName evidence="2">YqgU-like 6-bladed beta-propeller domain-containing protein</fullName>
    </recommendedName>
</protein>
<evidence type="ECO:0000256" key="1">
    <source>
        <dbReference type="SAM" id="SignalP"/>
    </source>
</evidence>
<dbReference type="SUPFAM" id="SSF82171">
    <property type="entry name" value="DPP6 N-terminal domain-like"/>
    <property type="match status" value="1"/>
</dbReference>
<dbReference type="InterPro" id="IPR048421">
    <property type="entry name" value="YqgU_beta-prop"/>
</dbReference>
<dbReference type="Pfam" id="PF21101">
    <property type="entry name" value="YqgU"/>
    <property type="match status" value="1"/>
</dbReference>
<feature type="chain" id="PRO_5032331979" description="YqgU-like 6-bladed beta-propeller domain-containing protein" evidence="1">
    <location>
        <begin position="25"/>
        <end position="372"/>
    </location>
</feature>
<evidence type="ECO:0000313" key="4">
    <source>
        <dbReference type="Proteomes" id="UP000581688"/>
    </source>
</evidence>
<dbReference type="EMBL" id="JACHGH010000008">
    <property type="protein sequence ID" value="MBB6454267.1"/>
    <property type="molecule type" value="Genomic_DNA"/>
</dbReference>
<evidence type="ECO:0000313" key="3">
    <source>
        <dbReference type="EMBL" id="MBB6454267.1"/>
    </source>
</evidence>
<keyword evidence="1" id="KW-0732">Signal</keyword>
<accession>A0A841Q7H2</accession>
<gene>
    <name evidence="3" type="ORF">HNQ94_002742</name>
</gene>
<name>A0A841Q7H2_9BACI</name>
<organism evidence="3 4">
    <name type="scientific">Salirhabdus euzebyi</name>
    <dbReference type="NCBI Taxonomy" id="394506"/>
    <lineage>
        <taxon>Bacteria</taxon>
        <taxon>Bacillati</taxon>
        <taxon>Bacillota</taxon>
        <taxon>Bacilli</taxon>
        <taxon>Bacillales</taxon>
        <taxon>Bacillaceae</taxon>
        <taxon>Salirhabdus</taxon>
    </lineage>
</organism>
<feature type="domain" description="YqgU-like 6-bladed beta-propeller" evidence="2">
    <location>
        <begin position="91"/>
        <end position="351"/>
    </location>
</feature>
<evidence type="ECO:0000259" key="2">
    <source>
        <dbReference type="Pfam" id="PF21101"/>
    </source>
</evidence>
<proteinExistence type="predicted"/>
<sequence>MKYPPLFVVLLLVLSLIACSSATFDDGVMRPHEKKDLSITHKKGSSSSHGVKNFVPLEDSDFLSIKSWYSDSQFLYVRSEAEKAEVMIFDVYTGDKRKFLETINPITQIVPSPTKEYFAIETKDNFEKSIVLIVDKQGDILFEKPKTSDYVEFSWSPYEESDIIITYYLPNFTTLMEVVNIVTDTTEVIDVQPYVQWYDKNTVAHFKWSSEPSLSAPIHLYNLETQETSQLVTNALVFTSNQDSFMYVQERDTGLSFHFFKNDSENSHAQFEIPKLDTHAGYIWTPFFKWVQYSNEFYTFEPKDGGSVLGYEEGFSLISFDINTGTKREVVEVESLTQIDCTNDGKLCLVGYQLENLVSTDSGNITSIVKTK</sequence>
<dbReference type="AlphaFoldDB" id="A0A841Q7H2"/>
<reference evidence="3 4" key="1">
    <citation type="submission" date="2020-08" db="EMBL/GenBank/DDBJ databases">
        <title>Genomic Encyclopedia of Type Strains, Phase IV (KMG-IV): sequencing the most valuable type-strain genomes for metagenomic binning, comparative biology and taxonomic classification.</title>
        <authorList>
            <person name="Goeker M."/>
        </authorList>
    </citation>
    <scope>NUCLEOTIDE SEQUENCE [LARGE SCALE GENOMIC DNA]</scope>
    <source>
        <strain evidence="3 4">DSM 19612</strain>
    </source>
</reference>
<keyword evidence="4" id="KW-1185">Reference proteome</keyword>
<feature type="signal peptide" evidence="1">
    <location>
        <begin position="1"/>
        <end position="24"/>
    </location>
</feature>
<dbReference type="RefSeq" id="WP_174494669.1">
    <property type="nucleotide sequence ID" value="NZ_CADDWK010000001.1"/>
</dbReference>
<dbReference type="Proteomes" id="UP000581688">
    <property type="component" value="Unassembled WGS sequence"/>
</dbReference>